<dbReference type="GO" id="GO:0005777">
    <property type="term" value="C:peroxisome"/>
    <property type="evidence" value="ECO:0007669"/>
    <property type="project" value="UniProtKB-SubCell"/>
</dbReference>
<name>A0A437CE52_ORYJA</name>
<evidence type="ECO:0000256" key="4">
    <source>
        <dbReference type="ARBA" id="ARBA00022989"/>
    </source>
</evidence>
<evidence type="ECO:0000256" key="9">
    <source>
        <dbReference type="RuleBase" id="RU368040"/>
    </source>
</evidence>
<dbReference type="GO" id="GO:0006626">
    <property type="term" value="P:protein targeting to mitochondrion"/>
    <property type="evidence" value="ECO:0007669"/>
    <property type="project" value="TreeGrafter"/>
</dbReference>
<evidence type="ECO:0000313" key="14">
    <source>
        <dbReference type="Proteomes" id="UP000283210"/>
    </source>
</evidence>
<dbReference type="OrthoDB" id="5986838at2759"/>
<feature type="region of interest" description="Disordered" evidence="11">
    <location>
        <begin position="157"/>
        <end position="206"/>
    </location>
</feature>
<dbReference type="EMBL" id="CM012453">
    <property type="protein sequence ID" value="RVE61116.1"/>
    <property type="molecule type" value="Genomic_DNA"/>
</dbReference>
<keyword evidence="3 9" id="KW-1000">Mitochondrion outer membrane</keyword>
<evidence type="ECO:0000259" key="12">
    <source>
        <dbReference type="Pfam" id="PF05644"/>
    </source>
</evidence>
<keyword evidence="4 9" id="KW-1133">Transmembrane helix</keyword>
<comment type="function">
    <text evidence="9">Plays a role in mitochondrial and peroxisomal fission. Promotes the recruitment and association of the fission mediator dynamin-related protein 1 (DNM1L) to the mitochondrial surface.</text>
</comment>
<dbReference type="AlphaFoldDB" id="A0A437CE52"/>
<feature type="compositionally biased region" description="Polar residues" evidence="11">
    <location>
        <begin position="157"/>
        <end position="173"/>
    </location>
</feature>
<dbReference type="GO" id="GO:0090141">
    <property type="term" value="P:positive regulation of mitochondrial fission"/>
    <property type="evidence" value="ECO:0007669"/>
    <property type="project" value="UniProtKB-UniRule"/>
</dbReference>
<evidence type="ECO:0000256" key="10">
    <source>
        <dbReference type="SAM" id="Coils"/>
    </source>
</evidence>
<evidence type="ECO:0000256" key="8">
    <source>
        <dbReference type="ARBA" id="ARBA00023140"/>
    </source>
</evidence>
<dbReference type="GO" id="GO:0005741">
    <property type="term" value="C:mitochondrial outer membrane"/>
    <property type="evidence" value="ECO:0007669"/>
    <property type="project" value="UniProtKB-SubCell"/>
</dbReference>
<evidence type="ECO:0000256" key="6">
    <source>
        <dbReference type="ARBA" id="ARBA00023128"/>
    </source>
</evidence>
<evidence type="ECO:0000256" key="2">
    <source>
        <dbReference type="ARBA" id="ARBA00022692"/>
    </source>
</evidence>
<evidence type="ECO:0000256" key="7">
    <source>
        <dbReference type="ARBA" id="ARBA00023136"/>
    </source>
</evidence>
<reference evidence="13 14" key="2">
    <citation type="submission" date="2019-01" db="EMBL/GenBank/DDBJ databases">
        <title>A chromosome length genome reference of the Java medaka (oryzias javanicus).</title>
        <authorList>
            <person name="Herpin A."/>
            <person name="Takehana Y."/>
            <person name="Naruse K."/>
            <person name="Ansai S."/>
            <person name="Kawaguchi M."/>
        </authorList>
    </citation>
    <scope>NUCLEOTIDE SEQUENCE [LARGE SCALE GENOMIC DNA]</scope>
    <source>
        <strain evidence="13">RS831</strain>
        <tissue evidence="13">Whole body</tissue>
    </source>
</reference>
<dbReference type="PANTHER" id="PTHR16501">
    <property type="entry name" value="TRANSPORT AND GOLGI ORGANIZATION PROTEIN 11"/>
    <property type="match status" value="1"/>
</dbReference>
<comment type="subcellular location">
    <subcellularLocation>
        <location evidence="9">Mitochondrion outer membrane</location>
        <topology evidence="9">Single-pass type IV membrane protein</topology>
    </subcellularLocation>
    <subcellularLocation>
        <location evidence="9">Peroxisome</location>
    </subcellularLocation>
</comment>
<gene>
    <name evidence="13" type="ORF">OJAV_G00167440</name>
</gene>
<comment type="similarity">
    <text evidence="1 9">Belongs to the Tango11 family.</text>
</comment>
<keyword evidence="6 9" id="KW-0496">Mitochondrion</keyword>
<dbReference type="GO" id="GO:0000266">
    <property type="term" value="P:mitochondrial fission"/>
    <property type="evidence" value="ECO:0007669"/>
    <property type="project" value="UniProtKB-UniRule"/>
</dbReference>
<evidence type="ECO:0000256" key="3">
    <source>
        <dbReference type="ARBA" id="ARBA00022787"/>
    </source>
</evidence>
<sequence>MRTGQEVLRRTGVVVSQSPGVCGCLHPGTSGAKHRDGRMSVPTFIPSGEVTEISRIHYDLEYTEGISQRMRIPETLKVAPESSGGHVQPQGPLPPHSTLMQVPERIVVAGDDGDLTFPRPRDLDLIQSVPPVDLLNMKAPPHVLTLTEQPLDSLETDQTANTQRNSSNVQTSLHARARRERSDNVSSRHSNQMSRGDVSVTPSPHAPPLRLCPPLYSPEDANINLFTAAGLLSYIQSTTRRAYQQVLEVLDDGQRRTHLDSTLEINPDESGFVDASSLRRQIVKLNRRLQLLEEENKERSRREMILYSATVAFWLINTWIWLRR</sequence>
<feature type="coiled-coil region" evidence="10">
    <location>
        <begin position="275"/>
        <end position="302"/>
    </location>
</feature>
<dbReference type="GO" id="GO:0090314">
    <property type="term" value="P:positive regulation of protein targeting to membrane"/>
    <property type="evidence" value="ECO:0007669"/>
    <property type="project" value="UniProtKB-UniRule"/>
</dbReference>
<dbReference type="PROSITE" id="PS51257">
    <property type="entry name" value="PROKAR_LIPOPROTEIN"/>
    <property type="match status" value="1"/>
</dbReference>
<dbReference type="Proteomes" id="UP000283210">
    <property type="component" value="Chromosome 17"/>
</dbReference>
<protein>
    <recommendedName>
        <fullName evidence="9">Mitochondrial fission factor</fullName>
    </recommendedName>
</protein>
<accession>A0A437CE52</accession>
<dbReference type="PANTHER" id="PTHR16501:SF17">
    <property type="entry name" value="MITOCHONDRIAL FISSION FACTOR"/>
    <property type="match status" value="1"/>
</dbReference>
<proteinExistence type="inferred from homology"/>
<keyword evidence="7 9" id="KW-0472">Membrane</keyword>
<dbReference type="InterPro" id="IPR008518">
    <property type="entry name" value="Mff/Tango-11"/>
</dbReference>
<evidence type="ECO:0000313" key="13">
    <source>
        <dbReference type="EMBL" id="RVE61116.1"/>
    </source>
</evidence>
<feature type="compositionally biased region" description="Polar residues" evidence="11">
    <location>
        <begin position="184"/>
        <end position="194"/>
    </location>
</feature>
<feature type="transmembrane region" description="Helical" evidence="9">
    <location>
        <begin position="304"/>
        <end position="322"/>
    </location>
</feature>
<evidence type="ECO:0000256" key="1">
    <source>
        <dbReference type="ARBA" id="ARBA00009806"/>
    </source>
</evidence>
<keyword evidence="2 9" id="KW-0812">Transmembrane</keyword>
<keyword evidence="14" id="KW-1185">Reference proteome</keyword>
<reference evidence="13 14" key="1">
    <citation type="submission" date="2018-11" db="EMBL/GenBank/DDBJ databases">
        <authorList>
            <person name="Lopez-Roques C."/>
            <person name="Donnadieu C."/>
            <person name="Bouchez O."/>
            <person name="Klopp C."/>
            <person name="Cabau C."/>
            <person name="Zahm M."/>
        </authorList>
    </citation>
    <scope>NUCLEOTIDE SEQUENCE [LARGE SCALE GENOMIC DNA]</scope>
    <source>
        <strain evidence="13">RS831</strain>
        <tissue evidence="13">Whole body</tissue>
    </source>
</reference>
<keyword evidence="8 9" id="KW-0576">Peroxisome</keyword>
<dbReference type="Pfam" id="PF05644">
    <property type="entry name" value="Miff"/>
    <property type="match status" value="1"/>
</dbReference>
<feature type="domain" description="Mff-like" evidence="12">
    <location>
        <begin position="51"/>
        <end position="324"/>
    </location>
</feature>
<dbReference type="InterPro" id="IPR039433">
    <property type="entry name" value="Mff-like_dom"/>
</dbReference>
<evidence type="ECO:0000256" key="5">
    <source>
        <dbReference type="ARBA" id="ARBA00023054"/>
    </source>
</evidence>
<evidence type="ECO:0000256" key="11">
    <source>
        <dbReference type="SAM" id="MobiDB-lite"/>
    </source>
</evidence>
<keyword evidence="5 10" id="KW-0175">Coiled coil</keyword>
<organism evidence="13 14">
    <name type="scientific">Oryzias javanicus</name>
    <name type="common">Javanese ricefish</name>
    <name type="synonym">Aplocheilus javanicus</name>
    <dbReference type="NCBI Taxonomy" id="123683"/>
    <lineage>
        <taxon>Eukaryota</taxon>
        <taxon>Metazoa</taxon>
        <taxon>Chordata</taxon>
        <taxon>Craniata</taxon>
        <taxon>Vertebrata</taxon>
        <taxon>Euteleostomi</taxon>
        <taxon>Actinopterygii</taxon>
        <taxon>Neopterygii</taxon>
        <taxon>Teleostei</taxon>
        <taxon>Neoteleostei</taxon>
        <taxon>Acanthomorphata</taxon>
        <taxon>Ovalentaria</taxon>
        <taxon>Atherinomorphae</taxon>
        <taxon>Beloniformes</taxon>
        <taxon>Adrianichthyidae</taxon>
        <taxon>Oryziinae</taxon>
        <taxon>Oryzias</taxon>
    </lineage>
</organism>